<dbReference type="RefSeq" id="WP_131980980.1">
    <property type="nucleotide sequence ID" value="NZ_SMKL01000013.1"/>
</dbReference>
<evidence type="ECO:0000256" key="2">
    <source>
        <dbReference type="ARBA" id="ARBA00022833"/>
    </source>
</evidence>
<dbReference type="InterPro" id="IPR006680">
    <property type="entry name" value="Amidohydro-rel"/>
</dbReference>
<keyword evidence="3" id="KW-0456">Lyase</keyword>
<gene>
    <name evidence="7" type="ORF">E1212_07715</name>
</gene>
<keyword evidence="1" id="KW-0479">Metal-binding</keyword>
<dbReference type="Gene3D" id="3.20.20.140">
    <property type="entry name" value="Metal-dependent hydrolases"/>
    <property type="match status" value="1"/>
</dbReference>
<comment type="catalytic activity">
    <reaction evidence="4">
        <text>6-methylsalicylate + H(+) = 3-methylphenol + CO2</text>
        <dbReference type="Rhea" id="RHEA:23112"/>
        <dbReference type="ChEBI" id="CHEBI:15378"/>
        <dbReference type="ChEBI" id="CHEBI:16526"/>
        <dbReference type="ChEBI" id="CHEBI:17231"/>
        <dbReference type="ChEBI" id="CHEBI:36658"/>
        <dbReference type="EC" id="4.1.1.52"/>
    </reaction>
    <physiologicalReaction direction="left-to-right" evidence="4">
        <dbReference type="Rhea" id="RHEA:23113"/>
    </physiologicalReaction>
</comment>
<keyword evidence="7" id="KW-0378">Hydrolase</keyword>
<keyword evidence="2" id="KW-0862">Zinc</keyword>
<dbReference type="SUPFAM" id="SSF51556">
    <property type="entry name" value="Metallo-dependent hydrolases"/>
    <property type="match status" value="1"/>
</dbReference>
<dbReference type="EC" id="4.1.1.52" evidence="5"/>
<dbReference type="Pfam" id="PF04909">
    <property type="entry name" value="Amidohydro_2"/>
    <property type="match status" value="1"/>
</dbReference>
<dbReference type="AlphaFoldDB" id="A0A4R4RVX4"/>
<dbReference type="GO" id="GO:0005829">
    <property type="term" value="C:cytosol"/>
    <property type="evidence" value="ECO:0007669"/>
    <property type="project" value="TreeGrafter"/>
</dbReference>
<accession>A0A4R4RVX4</accession>
<sequence length="303" mass="32054">MTLVDVHAHFLTEEYVAAAVRAGHRVPDGMPGWPRWSAGEHLALMDAHGIDRAMLSVSSPGVYFGDDVRARVLARQVNAAASSLAESRPDRFGFLAALPLPDLDGALAEAGHALDELGASGVVVLTNAAGRYPGDPRLEPLWRSLDERAAAVLLHPTSPPNWRDVALDRPRPLMEFLFDGVRAVGDLVLSGVLARYPRIRFVVGDAGSVLPLLASRLELLADDGVRLASQLGSLWSDLGTSGVWPSVTDRVVYGSGFCFTPADAVARQLARLDAAAADWRAVTTANAARLFDGVTASAAGPPA</sequence>
<protein>
    <recommendedName>
        <fullName evidence="5">6-methylsalicylate decarboxylase</fullName>
        <ecNumber evidence="5">4.1.1.52</ecNumber>
    </recommendedName>
</protein>
<dbReference type="EMBL" id="SMKL01000013">
    <property type="protein sequence ID" value="TDC52733.1"/>
    <property type="molecule type" value="Genomic_DNA"/>
</dbReference>
<keyword evidence="8" id="KW-1185">Reference proteome</keyword>
<proteinExistence type="predicted"/>
<evidence type="ECO:0000256" key="1">
    <source>
        <dbReference type="ARBA" id="ARBA00022723"/>
    </source>
</evidence>
<evidence type="ECO:0000256" key="4">
    <source>
        <dbReference type="ARBA" id="ARBA00036832"/>
    </source>
</evidence>
<name>A0A4R4RVX4_9ACTN</name>
<dbReference type="GO" id="GO:0019748">
    <property type="term" value="P:secondary metabolic process"/>
    <property type="evidence" value="ECO:0007669"/>
    <property type="project" value="TreeGrafter"/>
</dbReference>
<organism evidence="7 8">
    <name type="scientific">Jiangella ureilytica</name>
    <dbReference type="NCBI Taxonomy" id="2530374"/>
    <lineage>
        <taxon>Bacteria</taxon>
        <taxon>Bacillati</taxon>
        <taxon>Actinomycetota</taxon>
        <taxon>Actinomycetes</taxon>
        <taxon>Jiangellales</taxon>
        <taxon>Jiangellaceae</taxon>
        <taxon>Jiangella</taxon>
    </lineage>
</organism>
<dbReference type="Proteomes" id="UP000295621">
    <property type="component" value="Unassembled WGS sequence"/>
</dbReference>
<evidence type="ECO:0000256" key="3">
    <source>
        <dbReference type="ARBA" id="ARBA00023239"/>
    </source>
</evidence>
<evidence type="ECO:0000313" key="8">
    <source>
        <dbReference type="Proteomes" id="UP000295621"/>
    </source>
</evidence>
<evidence type="ECO:0000259" key="6">
    <source>
        <dbReference type="Pfam" id="PF04909"/>
    </source>
</evidence>
<dbReference type="PANTHER" id="PTHR21240">
    <property type="entry name" value="2-AMINO-3-CARBOXYLMUCONATE-6-SEMIALDEHYDE DECARBOXYLASE"/>
    <property type="match status" value="1"/>
</dbReference>
<dbReference type="OrthoDB" id="149172at2"/>
<comment type="caution">
    <text evidence="7">The sequence shown here is derived from an EMBL/GenBank/DDBJ whole genome shotgun (WGS) entry which is preliminary data.</text>
</comment>
<dbReference type="GO" id="GO:0046872">
    <property type="term" value="F:metal ion binding"/>
    <property type="evidence" value="ECO:0007669"/>
    <property type="project" value="UniProtKB-KW"/>
</dbReference>
<dbReference type="PANTHER" id="PTHR21240:SF29">
    <property type="entry name" value="AMIDOHYDROLASE-RELATED DOMAIN-CONTAINING PROTEIN"/>
    <property type="match status" value="1"/>
</dbReference>
<evidence type="ECO:0000256" key="5">
    <source>
        <dbReference type="ARBA" id="ARBA00038889"/>
    </source>
</evidence>
<dbReference type="InterPro" id="IPR032466">
    <property type="entry name" value="Metal_Hydrolase"/>
</dbReference>
<reference evidence="7 8" key="1">
    <citation type="submission" date="2019-02" db="EMBL/GenBank/DDBJ databases">
        <title>Draft genome sequences of novel Actinobacteria.</title>
        <authorList>
            <person name="Sahin N."/>
            <person name="Ay H."/>
            <person name="Saygin H."/>
        </authorList>
    </citation>
    <scope>NUCLEOTIDE SEQUENCE [LARGE SCALE GENOMIC DNA]</scope>
    <source>
        <strain evidence="7 8">KC603</strain>
    </source>
</reference>
<feature type="domain" description="Amidohydrolase-related" evidence="6">
    <location>
        <begin position="4"/>
        <end position="292"/>
    </location>
</feature>
<dbReference type="GO" id="GO:0047596">
    <property type="term" value="F:6-methylsalicylate decarboxylase activity"/>
    <property type="evidence" value="ECO:0007669"/>
    <property type="project" value="UniProtKB-EC"/>
</dbReference>
<dbReference type="GO" id="GO:0016787">
    <property type="term" value="F:hydrolase activity"/>
    <property type="evidence" value="ECO:0007669"/>
    <property type="project" value="UniProtKB-KW"/>
</dbReference>
<evidence type="ECO:0000313" key="7">
    <source>
        <dbReference type="EMBL" id="TDC52733.1"/>
    </source>
</evidence>
<dbReference type="InterPro" id="IPR032465">
    <property type="entry name" value="ACMSD"/>
</dbReference>